<proteinExistence type="predicted"/>
<dbReference type="AlphaFoldDB" id="X6N0Q9"/>
<sequence>MPIPFDLGVESLSAMMNNIVPLTNGIHNYENINLLNRPTTAVCGSFTIMPLCPSVNVPQMQSIHAFSTPNCTTVQHMNVHLKPTHNETNAHQPLTDCNGSVGLRRVPILGQPPRTNYVHVGANACRERKQWQAFLLRARRILRLQNSCIIGGTGEGVSFIVLRIRARCEIPKKKKKIVALIFFVSIAVAVVCEVVEQLKREKTAIVANVRSGLNEFNEELDEYEPVLEIWLQKGEYGLVRGFFFFSSPLSPKKKVCVLKLVSDFRRRKVIEIFELHDTEMQGELSIQSIEHMKLPDKFHANAHSRLQAELFIKNRTSLCLKGFCFFLY</sequence>
<evidence type="ECO:0000313" key="1">
    <source>
        <dbReference type="EMBL" id="ETO19478.1"/>
    </source>
</evidence>
<keyword evidence="2" id="KW-1185">Reference proteome</keyword>
<comment type="caution">
    <text evidence="1">The sequence shown here is derived from an EMBL/GenBank/DDBJ whole genome shotgun (WGS) entry which is preliminary data.</text>
</comment>
<protein>
    <submittedName>
        <fullName evidence="1">Uncharacterized protein</fullName>
    </submittedName>
</protein>
<dbReference type="Proteomes" id="UP000023152">
    <property type="component" value="Unassembled WGS sequence"/>
</dbReference>
<name>X6N0Q9_RETFI</name>
<reference evidence="1 2" key="1">
    <citation type="journal article" date="2013" name="Curr. Biol.">
        <title>The Genome of the Foraminiferan Reticulomyxa filosa.</title>
        <authorList>
            <person name="Glockner G."/>
            <person name="Hulsmann N."/>
            <person name="Schleicher M."/>
            <person name="Noegel A.A."/>
            <person name="Eichinger L."/>
            <person name="Gallinger C."/>
            <person name="Pawlowski J."/>
            <person name="Sierra R."/>
            <person name="Euteneuer U."/>
            <person name="Pillet L."/>
            <person name="Moustafa A."/>
            <person name="Platzer M."/>
            <person name="Groth M."/>
            <person name="Szafranski K."/>
            <person name="Schliwa M."/>
        </authorList>
    </citation>
    <scope>NUCLEOTIDE SEQUENCE [LARGE SCALE GENOMIC DNA]</scope>
</reference>
<evidence type="ECO:0000313" key="2">
    <source>
        <dbReference type="Proteomes" id="UP000023152"/>
    </source>
</evidence>
<dbReference type="EMBL" id="ASPP01013633">
    <property type="protein sequence ID" value="ETO19478.1"/>
    <property type="molecule type" value="Genomic_DNA"/>
</dbReference>
<organism evidence="1 2">
    <name type="scientific">Reticulomyxa filosa</name>
    <dbReference type="NCBI Taxonomy" id="46433"/>
    <lineage>
        <taxon>Eukaryota</taxon>
        <taxon>Sar</taxon>
        <taxon>Rhizaria</taxon>
        <taxon>Retaria</taxon>
        <taxon>Foraminifera</taxon>
        <taxon>Monothalamids</taxon>
        <taxon>Reticulomyxidae</taxon>
        <taxon>Reticulomyxa</taxon>
    </lineage>
</organism>
<accession>X6N0Q9</accession>
<gene>
    <name evidence="1" type="ORF">RFI_17752</name>
</gene>